<reference evidence="1" key="1">
    <citation type="submission" date="2022-03" db="EMBL/GenBank/DDBJ databases">
        <authorList>
            <person name="Sayadi A."/>
        </authorList>
    </citation>
    <scope>NUCLEOTIDE SEQUENCE</scope>
</reference>
<dbReference type="EMBL" id="CAKOFQ010007054">
    <property type="protein sequence ID" value="CAH1988988.1"/>
    <property type="molecule type" value="Genomic_DNA"/>
</dbReference>
<protein>
    <submittedName>
        <fullName evidence="1">Uncharacterized protein</fullName>
    </submittedName>
</protein>
<name>A0A9P0LD80_ACAOB</name>
<comment type="caution">
    <text evidence="1">The sequence shown here is derived from an EMBL/GenBank/DDBJ whole genome shotgun (WGS) entry which is preliminary data.</text>
</comment>
<keyword evidence="2" id="KW-1185">Reference proteome</keyword>
<proteinExistence type="predicted"/>
<organism evidence="1 2">
    <name type="scientific">Acanthoscelides obtectus</name>
    <name type="common">Bean weevil</name>
    <name type="synonym">Bruchus obtectus</name>
    <dbReference type="NCBI Taxonomy" id="200917"/>
    <lineage>
        <taxon>Eukaryota</taxon>
        <taxon>Metazoa</taxon>
        <taxon>Ecdysozoa</taxon>
        <taxon>Arthropoda</taxon>
        <taxon>Hexapoda</taxon>
        <taxon>Insecta</taxon>
        <taxon>Pterygota</taxon>
        <taxon>Neoptera</taxon>
        <taxon>Endopterygota</taxon>
        <taxon>Coleoptera</taxon>
        <taxon>Polyphaga</taxon>
        <taxon>Cucujiformia</taxon>
        <taxon>Chrysomeloidea</taxon>
        <taxon>Chrysomelidae</taxon>
        <taxon>Bruchinae</taxon>
        <taxon>Bruchini</taxon>
        <taxon>Acanthoscelides</taxon>
    </lineage>
</organism>
<dbReference type="Proteomes" id="UP001152888">
    <property type="component" value="Unassembled WGS sequence"/>
</dbReference>
<gene>
    <name evidence="1" type="ORF">ACAOBT_LOCUS18781</name>
</gene>
<sequence>MPDMSWAYKINRIYHEDSNGDVTMDYTDESVDEDNALETFIVTNQVVEHVVAENNDQEVNLHMKYAPTSLKRRREISLDDEEQEKGKMLVK</sequence>
<dbReference type="AlphaFoldDB" id="A0A9P0LD80"/>
<evidence type="ECO:0000313" key="1">
    <source>
        <dbReference type="EMBL" id="CAH1988988.1"/>
    </source>
</evidence>
<evidence type="ECO:0000313" key="2">
    <source>
        <dbReference type="Proteomes" id="UP001152888"/>
    </source>
</evidence>
<accession>A0A9P0LD80</accession>